<dbReference type="Proteomes" id="UP001234178">
    <property type="component" value="Unassembled WGS sequence"/>
</dbReference>
<gene>
    <name evidence="1" type="ORF">OUZ56_030527</name>
</gene>
<keyword evidence="2" id="KW-1185">Reference proteome</keyword>
<protein>
    <submittedName>
        <fullName evidence="1">Uncharacterized protein</fullName>
    </submittedName>
</protein>
<comment type="caution">
    <text evidence="1">The sequence shown here is derived from an EMBL/GenBank/DDBJ whole genome shotgun (WGS) entry which is preliminary data.</text>
</comment>
<evidence type="ECO:0000313" key="1">
    <source>
        <dbReference type="EMBL" id="KAK4015553.1"/>
    </source>
</evidence>
<reference evidence="1 2" key="1">
    <citation type="journal article" date="2023" name="Nucleic Acids Res.">
        <title>The hologenome of Daphnia magna reveals possible DNA methylation and microbiome-mediated evolution of the host genome.</title>
        <authorList>
            <person name="Chaturvedi A."/>
            <person name="Li X."/>
            <person name="Dhandapani V."/>
            <person name="Marshall H."/>
            <person name="Kissane S."/>
            <person name="Cuenca-Cambronero M."/>
            <person name="Asole G."/>
            <person name="Calvet F."/>
            <person name="Ruiz-Romero M."/>
            <person name="Marangio P."/>
            <person name="Guigo R."/>
            <person name="Rago D."/>
            <person name="Mirbahai L."/>
            <person name="Eastwood N."/>
            <person name="Colbourne J.K."/>
            <person name="Zhou J."/>
            <person name="Mallon E."/>
            <person name="Orsini L."/>
        </authorList>
    </citation>
    <scope>NUCLEOTIDE SEQUENCE [LARGE SCALE GENOMIC DNA]</scope>
    <source>
        <strain evidence="1">LRV0_1</strain>
    </source>
</reference>
<name>A0ABQ9ZRK4_9CRUS</name>
<dbReference type="EMBL" id="JAOYFB010000005">
    <property type="protein sequence ID" value="KAK4015553.1"/>
    <property type="molecule type" value="Genomic_DNA"/>
</dbReference>
<sequence>MMKPYTEQHQFTLYIKETYDQIGSSSFLDCRLKCFSLDVARAVCEITDESPTEVYLRHREFEDNSRQAQTPGVDCGRDRANRSIALSFCQLPIEELEENDKCFETRQYLRAYAEGRA</sequence>
<proteinExistence type="predicted"/>
<organism evidence="1 2">
    <name type="scientific">Daphnia magna</name>
    <dbReference type="NCBI Taxonomy" id="35525"/>
    <lineage>
        <taxon>Eukaryota</taxon>
        <taxon>Metazoa</taxon>
        <taxon>Ecdysozoa</taxon>
        <taxon>Arthropoda</taxon>
        <taxon>Crustacea</taxon>
        <taxon>Branchiopoda</taxon>
        <taxon>Diplostraca</taxon>
        <taxon>Cladocera</taxon>
        <taxon>Anomopoda</taxon>
        <taxon>Daphniidae</taxon>
        <taxon>Daphnia</taxon>
    </lineage>
</organism>
<accession>A0ABQ9ZRK4</accession>
<evidence type="ECO:0000313" key="2">
    <source>
        <dbReference type="Proteomes" id="UP001234178"/>
    </source>
</evidence>